<dbReference type="InterPro" id="IPR013096">
    <property type="entry name" value="Cupin_2"/>
</dbReference>
<proteinExistence type="predicted"/>
<name>A0A7W0CAB8_9BACT</name>
<keyword evidence="3" id="KW-1185">Reference proteome</keyword>
<dbReference type="InterPro" id="IPR014710">
    <property type="entry name" value="RmlC-like_jellyroll"/>
</dbReference>
<dbReference type="Pfam" id="PF07883">
    <property type="entry name" value="Cupin_2"/>
    <property type="match status" value="1"/>
</dbReference>
<dbReference type="Gene3D" id="2.60.120.10">
    <property type="entry name" value="Jelly Rolls"/>
    <property type="match status" value="1"/>
</dbReference>
<organism evidence="2 3">
    <name type="scientific">Desulfosalsimonas propionicica</name>
    <dbReference type="NCBI Taxonomy" id="332175"/>
    <lineage>
        <taxon>Bacteria</taxon>
        <taxon>Pseudomonadati</taxon>
        <taxon>Thermodesulfobacteriota</taxon>
        <taxon>Desulfobacteria</taxon>
        <taxon>Desulfobacterales</taxon>
        <taxon>Desulfosalsimonadaceae</taxon>
        <taxon>Desulfosalsimonas</taxon>
    </lineage>
</organism>
<evidence type="ECO:0000313" key="3">
    <source>
        <dbReference type="Proteomes" id="UP000525298"/>
    </source>
</evidence>
<evidence type="ECO:0000313" key="2">
    <source>
        <dbReference type="EMBL" id="MBA2882025.1"/>
    </source>
</evidence>
<feature type="domain" description="Cupin type-2" evidence="1">
    <location>
        <begin position="35"/>
        <end position="100"/>
    </location>
</feature>
<dbReference type="AlphaFoldDB" id="A0A7W0CAB8"/>
<dbReference type="InterPro" id="IPR011051">
    <property type="entry name" value="RmlC_Cupin_sf"/>
</dbReference>
<dbReference type="Proteomes" id="UP000525298">
    <property type="component" value="Unassembled WGS sequence"/>
</dbReference>
<accession>A0A7W0CAB8</accession>
<keyword evidence="2" id="KW-0560">Oxidoreductase</keyword>
<comment type="caution">
    <text evidence="2">The sequence shown here is derived from an EMBL/GenBank/DDBJ whole genome shotgun (WGS) entry which is preliminary data.</text>
</comment>
<dbReference type="EMBL" id="JACDUS010000006">
    <property type="protein sequence ID" value="MBA2882025.1"/>
    <property type="molecule type" value="Genomic_DNA"/>
</dbReference>
<keyword evidence="2" id="KW-0223">Dioxygenase</keyword>
<evidence type="ECO:0000259" key="1">
    <source>
        <dbReference type="Pfam" id="PF07883"/>
    </source>
</evidence>
<dbReference type="SUPFAM" id="SSF51182">
    <property type="entry name" value="RmlC-like cupins"/>
    <property type="match status" value="1"/>
</dbReference>
<reference evidence="2 3" key="1">
    <citation type="submission" date="2020-07" db="EMBL/GenBank/DDBJ databases">
        <title>Genomic Encyclopedia of Type Strains, Phase IV (KMG-IV): sequencing the most valuable type-strain genomes for metagenomic binning, comparative biology and taxonomic classification.</title>
        <authorList>
            <person name="Goeker M."/>
        </authorList>
    </citation>
    <scope>NUCLEOTIDE SEQUENCE [LARGE SCALE GENOMIC DNA]</scope>
    <source>
        <strain evidence="2 3">DSM 17721</strain>
    </source>
</reference>
<dbReference type="GO" id="GO:0051213">
    <property type="term" value="F:dioxygenase activity"/>
    <property type="evidence" value="ECO:0007669"/>
    <property type="project" value="UniProtKB-KW"/>
</dbReference>
<protein>
    <submittedName>
        <fullName evidence="2">Quercetin dioxygenase-like cupin family protein</fullName>
    </submittedName>
</protein>
<sequence>MLKKVEVFKENDFSEKSLKKLLVHDSPYFKVINFNFKAGQELPVHSHDIDGQLSITVLEGTGEFLGAEDAGIPAAPGDVLISDISEPHGIRAETDMRVLVTIAPPI</sequence>
<dbReference type="RefSeq" id="WP_181551676.1">
    <property type="nucleotide sequence ID" value="NZ_JACDUS010000006.1"/>
</dbReference>
<gene>
    <name evidence="2" type="ORF">HNR65_002359</name>
</gene>